<dbReference type="Proteomes" id="UP000564784">
    <property type="component" value="Unassembled WGS sequence"/>
</dbReference>
<feature type="region of interest" description="Disordered" evidence="1">
    <location>
        <begin position="649"/>
        <end position="689"/>
    </location>
</feature>
<gene>
    <name evidence="2" type="primary">Il12rb1</name>
    <name evidence="2" type="ORF">LOXCUR_R08696</name>
</gene>
<dbReference type="SUPFAM" id="SSF49265">
    <property type="entry name" value="Fibronectin type III"/>
    <property type="match status" value="1"/>
</dbReference>
<dbReference type="OrthoDB" id="8945484at2759"/>
<feature type="compositionally biased region" description="Polar residues" evidence="1">
    <location>
        <begin position="595"/>
        <end position="607"/>
    </location>
</feature>
<feature type="region of interest" description="Disordered" evidence="1">
    <location>
        <begin position="593"/>
        <end position="624"/>
    </location>
</feature>
<proteinExistence type="predicted"/>
<feature type="compositionally biased region" description="Low complexity" evidence="1">
    <location>
        <begin position="650"/>
        <end position="666"/>
    </location>
</feature>
<dbReference type="EMBL" id="VZSM01003821">
    <property type="protein sequence ID" value="NWY97614.1"/>
    <property type="molecule type" value="Genomic_DNA"/>
</dbReference>
<evidence type="ECO:0000313" key="3">
    <source>
        <dbReference type="Proteomes" id="UP000564784"/>
    </source>
</evidence>
<dbReference type="InterPro" id="IPR013783">
    <property type="entry name" value="Ig-like_fold"/>
</dbReference>
<evidence type="ECO:0000313" key="2">
    <source>
        <dbReference type="EMBL" id="NWY97614.1"/>
    </source>
</evidence>
<accession>A0A7K7IUP5</accession>
<feature type="non-terminal residue" evidence="2">
    <location>
        <position position="1"/>
    </location>
</feature>
<organism evidence="2 3">
    <name type="scientific">Loxia curvirostra</name>
    <name type="common">Red crossbill</name>
    <dbReference type="NCBI Taxonomy" id="64802"/>
    <lineage>
        <taxon>Eukaryota</taxon>
        <taxon>Metazoa</taxon>
        <taxon>Chordata</taxon>
        <taxon>Craniata</taxon>
        <taxon>Vertebrata</taxon>
        <taxon>Euteleostomi</taxon>
        <taxon>Archelosauria</taxon>
        <taxon>Archosauria</taxon>
        <taxon>Dinosauria</taxon>
        <taxon>Saurischia</taxon>
        <taxon>Theropoda</taxon>
        <taxon>Coelurosauria</taxon>
        <taxon>Aves</taxon>
        <taxon>Neognathae</taxon>
        <taxon>Neoaves</taxon>
        <taxon>Telluraves</taxon>
        <taxon>Australaves</taxon>
        <taxon>Passeriformes</taxon>
        <taxon>Passeroidea</taxon>
        <taxon>Fringillidae</taxon>
        <taxon>Carduelinae</taxon>
        <taxon>Loxia</taxon>
    </lineage>
</organism>
<evidence type="ECO:0000256" key="1">
    <source>
        <dbReference type="SAM" id="MobiDB-lite"/>
    </source>
</evidence>
<feature type="non-terminal residue" evidence="2">
    <location>
        <position position="715"/>
    </location>
</feature>
<dbReference type="Gene3D" id="2.60.40.10">
    <property type="entry name" value="Immunoglobulins"/>
    <property type="match status" value="2"/>
</dbReference>
<dbReference type="AlphaFoldDB" id="A0A7K7IUP5"/>
<comment type="caution">
    <text evidence="2">The sequence shown here is derived from an EMBL/GenBank/DDBJ whole genome shotgun (WGS) entry which is preliminary data.</text>
</comment>
<protein>
    <submittedName>
        <fullName evidence="2">I12R1 protein</fullName>
    </submittedName>
</protein>
<sequence>FEKRSLCRRFEAGTATNYSPSRSQVYIFDNTTAWVEARWGDQVHRTPNHTLPLNEAGECPRSGLAASTGTENCQTTPNHLIFPVKLDAPRTGMSFSETGGQLRVRVPQQQCHSLKQPLKQPPQHEARFWRAGDSSWTQVKMLFAGAGMTCALGVNGTFVVQLRHKPPHWSSYWSDWSSNISEGILRRPVLSHQLGKLGRDGQRVLRLSWQPVLMERKDVTYRLNISMLACGCAGSDEEDAVELGGEVTEHNITLSGAEYEILLTAANAAGQGPAQQLRVPAEQRADLSFKQISVAGNTVTAQWEAPVPGDAFCFEQQTLPEPPKQGVCIQQEFPANSIHEQRGKGAPQDPAVPPAPPGALGARGCHRLAVHGRDTERGWATFALWHRYTSNDSLDVPFNISTGDTEAVLRWEPSPRAACPGALAKYLVCHVAEGDNVTCEWDLMVPWDRRRVPDCPTFGFVCPDSEVDATASNYTLQNLQPGTGYRVGVWEVTEDSERTCSAWWPFQTKALGPQGAPWSGNLSYLGIWLGVPAAAAIYHLSKRRARRLLFPPLPKPAGTKAIQFSAGEMSQGQPRTGLLEPSERFNPAELLLTEPNPSEETTDTGTQGAVPHPGLSQPGPALEKPATVMMSPLSCGEELPFAYRRQEMLSPVGSPPSGSTSCTGHPPGEEEKEEEEEEGRQGLHQPLIPIALLISDKPIIIRDEEGWDPPPEKVP</sequence>
<keyword evidence="3" id="KW-1185">Reference proteome</keyword>
<reference evidence="2 3" key="1">
    <citation type="submission" date="2019-09" db="EMBL/GenBank/DDBJ databases">
        <title>Bird 10,000 Genomes (B10K) Project - Family phase.</title>
        <authorList>
            <person name="Zhang G."/>
        </authorList>
    </citation>
    <scope>NUCLEOTIDE SEQUENCE [LARGE SCALE GENOMIC DNA]</scope>
    <source>
        <strain evidence="2">OUT-0011</strain>
        <tissue evidence="2">Muscle</tissue>
    </source>
</reference>
<dbReference type="InterPro" id="IPR036116">
    <property type="entry name" value="FN3_sf"/>
</dbReference>
<name>A0A7K7IUP5_LOXCU</name>